<protein>
    <submittedName>
        <fullName evidence="1">Uncharacterized protein</fullName>
    </submittedName>
</protein>
<proteinExistence type="predicted"/>
<dbReference type="AlphaFoldDB" id="A0A8T3CTV8"/>
<dbReference type="PANTHER" id="PTHR42886:SF21">
    <property type="entry name" value="(LYSO)-N-ACYLPHOSPHATIDYLETHANOLAMINE LIPASE"/>
    <property type="match status" value="1"/>
</dbReference>
<evidence type="ECO:0000313" key="1">
    <source>
        <dbReference type="EMBL" id="KAI1888779.1"/>
    </source>
</evidence>
<name>A0A8T3CTV8_9TELE</name>
<dbReference type="GO" id="GO:0005811">
    <property type="term" value="C:lipid droplet"/>
    <property type="evidence" value="ECO:0007669"/>
    <property type="project" value="TreeGrafter"/>
</dbReference>
<reference evidence="1" key="1">
    <citation type="submission" date="2021-01" db="EMBL/GenBank/DDBJ databases">
        <authorList>
            <person name="Zahm M."/>
            <person name="Roques C."/>
            <person name="Cabau C."/>
            <person name="Klopp C."/>
            <person name="Donnadieu C."/>
            <person name="Jouanno E."/>
            <person name="Lampietro C."/>
            <person name="Louis A."/>
            <person name="Herpin A."/>
            <person name="Echchiki A."/>
            <person name="Berthelot C."/>
            <person name="Parey E."/>
            <person name="Roest-Crollius H."/>
            <person name="Braasch I."/>
            <person name="Postlethwait J."/>
            <person name="Bobe J."/>
            <person name="Montfort J."/>
            <person name="Bouchez O."/>
            <person name="Begum T."/>
            <person name="Mejri S."/>
            <person name="Adams A."/>
            <person name="Chen W.-J."/>
            <person name="Guiguen Y."/>
        </authorList>
    </citation>
    <scope>NUCLEOTIDE SEQUENCE</scope>
    <source>
        <tissue evidence="1">Blood</tissue>
    </source>
</reference>
<keyword evidence="2" id="KW-1185">Reference proteome</keyword>
<gene>
    <name evidence="1" type="ORF">AGOR_G00172230</name>
</gene>
<dbReference type="GO" id="GO:0006654">
    <property type="term" value="P:phosphatidic acid biosynthetic process"/>
    <property type="evidence" value="ECO:0007669"/>
    <property type="project" value="TreeGrafter"/>
</dbReference>
<dbReference type="GO" id="GO:0004622">
    <property type="term" value="F:phosphatidylcholine lysophospholipase activity"/>
    <property type="evidence" value="ECO:0007669"/>
    <property type="project" value="TreeGrafter"/>
</dbReference>
<dbReference type="GO" id="GO:0005739">
    <property type="term" value="C:mitochondrion"/>
    <property type="evidence" value="ECO:0007669"/>
    <property type="project" value="TreeGrafter"/>
</dbReference>
<dbReference type="EMBL" id="JAERUA010000016">
    <property type="protein sequence ID" value="KAI1888779.1"/>
    <property type="molecule type" value="Genomic_DNA"/>
</dbReference>
<comment type="caution">
    <text evidence="1">The sequence shown here is derived from an EMBL/GenBank/DDBJ whole genome shotgun (WGS) entry which is preliminary data.</text>
</comment>
<evidence type="ECO:0000313" key="2">
    <source>
        <dbReference type="Proteomes" id="UP000829720"/>
    </source>
</evidence>
<dbReference type="SUPFAM" id="SSF53474">
    <property type="entry name" value="alpha/beta-Hydrolases"/>
    <property type="match status" value="1"/>
</dbReference>
<dbReference type="OrthoDB" id="8931797at2759"/>
<dbReference type="PANTHER" id="PTHR42886">
    <property type="entry name" value="RE40534P-RELATED"/>
    <property type="match status" value="1"/>
</dbReference>
<dbReference type="Gene3D" id="3.40.50.1820">
    <property type="entry name" value="alpha/beta hydrolase"/>
    <property type="match status" value="1"/>
</dbReference>
<dbReference type="Proteomes" id="UP000829720">
    <property type="component" value="Unassembled WGS sequence"/>
</dbReference>
<organism evidence="1 2">
    <name type="scientific">Albula goreensis</name>
    <dbReference type="NCBI Taxonomy" id="1534307"/>
    <lineage>
        <taxon>Eukaryota</taxon>
        <taxon>Metazoa</taxon>
        <taxon>Chordata</taxon>
        <taxon>Craniata</taxon>
        <taxon>Vertebrata</taxon>
        <taxon>Euteleostomi</taxon>
        <taxon>Actinopterygii</taxon>
        <taxon>Neopterygii</taxon>
        <taxon>Teleostei</taxon>
        <taxon>Albuliformes</taxon>
        <taxon>Albulidae</taxon>
        <taxon>Albula</taxon>
    </lineage>
</organism>
<dbReference type="GO" id="GO:0042171">
    <property type="term" value="F:lysophosphatidic acid acyltransferase activity"/>
    <property type="evidence" value="ECO:0007669"/>
    <property type="project" value="TreeGrafter"/>
</dbReference>
<dbReference type="InterPro" id="IPR029058">
    <property type="entry name" value="AB_hydrolase_fold"/>
</dbReference>
<sequence length="84" mass="9380">MSESLGWAKRPMLQRVHLLPPSLPVTLLYGARSWVDSSSGLRMGQLRPQGYTSVVIVEGASHHVYADQPEEFNRVVQEICDSVD</sequence>
<dbReference type="GO" id="GO:0055088">
    <property type="term" value="P:lipid homeostasis"/>
    <property type="evidence" value="ECO:0007669"/>
    <property type="project" value="TreeGrafter"/>
</dbReference>
<accession>A0A8T3CTV8</accession>